<evidence type="ECO:0000256" key="1">
    <source>
        <dbReference type="SAM" id="Phobius"/>
    </source>
</evidence>
<protein>
    <submittedName>
        <fullName evidence="3">Uncharacterized protein</fullName>
    </submittedName>
</protein>
<feature type="transmembrane region" description="Helical" evidence="1">
    <location>
        <begin position="598"/>
        <end position="621"/>
    </location>
</feature>
<dbReference type="EnsemblMetazoa" id="tetur02g03000.1">
    <property type="protein sequence ID" value="tetur02g03000.1"/>
    <property type="gene ID" value="tetur02g03000"/>
</dbReference>
<keyword evidence="1" id="KW-1133">Transmembrane helix</keyword>
<organism evidence="3 4">
    <name type="scientific">Tetranychus urticae</name>
    <name type="common">Two-spotted spider mite</name>
    <dbReference type="NCBI Taxonomy" id="32264"/>
    <lineage>
        <taxon>Eukaryota</taxon>
        <taxon>Metazoa</taxon>
        <taxon>Ecdysozoa</taxon>
        <taxon>Arthropoda</taxon>
        <taxon>Chelicerata</taxon>
        <taxon>Arachnida</taxon>
        <taxon>Acari</taxon>
        <taxon>Acariformes</taxon>
        <taxon>Trombidiformes</taxon>
        <taxon>Prostigmata</taxon>
        <taxon>Eleutherengona</taxon>
        <taxon>Raphignathae</taxon>
        <taxon>Tetranychoidea</taxon>
        <taxon>Tetranychidae</taxon>
        <taxon>Tetranychus</taxon>
    </lineage>
</organism>
<evidence type="ECO:0000313" key="3">
    <source>
        <dbReference type="EnsemblMetazoa" id="tetur02g03000.1"/>
    </source>
</evidence>
<evidence type="ECO:0000256" key="2">
    <source>
        <dbReference type="SAM" id="SignalP"/>
    </source>
</evidence>
<accession>T1JV19</accession>
<dbReference type="EMBL" id="CAEY01000791">
    <property type="status" value="NOT_ANNOTATED_CDS"/>
    <property type="molecule type" value="Genomic_DNA"/>
</dbReference>
<feature type="signal peptide" evidence="2">
    <location>
        <begin position="1"/>
        <end position="23"/>
    </location>
</feature>
<keyword evidence="4" id="KW-1185">Reference proteome</keyword>
<proteinExistence type="predicted"/>
<keyword evidence="2" id="KW-0732">Signal</keyword>
<dbReference type="AlphaFoldDB" id="T1JV19"/>
<keyword evidence="1" id="KW-0472">Membrane</keyword>
<reference evidence="3" key="2">
    <citation type="submission" date="2015-06" db="UniProtKB">
        <authorList>
            <consortium name="EnsemblMetazoa"/>
        </authorList>
    </citation>
    <scope>IDENTIFICATION</scope>
</reference>
<reference evidence="4" key="1">
    <citation type="submission" date="2011-08" db="EMBL/GenBank/DDBJ databases">
        <authorList>
            <person name="Rombauts S."/>
        </authorList>
    </citation>
    <scope>NUCLEOTIDE SEQUENCE</scope>
    <source>
        <strain evidence="4">London</strain>
    </source>
</reference>
<sequence>MFPSKYFELIFIILYFFIKSSSGGNHQPNGLEQFFGDQTNFLIKAKLSFEEYYPNNYDWISRNWLIEESVFGDEKNSIVTLISEEKGGIQIKVFRDFKTQTVSLTCIQNNCDLYGEGKVWHLTWNLYYLTVTSFLQQVLLLGPYRLISYFANETTNEVEKLNIKQWKDGNSRLLFLKFHFSDPSSRILMRRKNSGRIDINGARYTMYDSGYDLTDYMPGGPMAVLSIMQIEPLESSMVSLPSKYIHYKFNESIIKYGQYGITMYQNTTNQHIVTLLDSASSLKVIGEQSYREVVHDYEFGLKYNSSGFNECTVELSNDEINYMTSEKYGIEFVKELYFPESAACSRVVRVFQDSEVRKKCFTEVMELSAEAEWPQMITNMDNACFGDKNDKVILDLKISFLERSSVRTIQYFSSHIHNIKHELRRVIMDKLSISYLRINLIKFDFFDAYTIMAKVEIVESFVTYSKTKIQGTSHRFRIKSTEPGLHSSTMDECLLSKGSKAKNKFILTCKTGDYLCLGIDHEHSSPDRDKNGLNCMLLNNSDHSFTKLFPDVSLKEIRESYLTLNGSQFYHFDGSTFVVVNVTNLSPEKSASNISPKYFYLFTIFLFPIIMIFCLIMIILCQLCQPKAYALVDSVSLRAFNSRE</sequence>
<keyword evidence="1" id="KW-0812">Transmembrane</keyword>
<dbReference type="Proteomes" id="UP000015104">
    <property type="component" value="Unassembled WGS sequence"/>
</dbReference>
<evidence type="ECO:0000313" key="4">
    <source>
        <dbReference type="Proteomes" id="UP000015104"/>
    </source>
</evidence>
<name>T1JV19_TETUR</name>
<dbReference type="HOGENOM" id="CLU_018944_0_0_1"/>
<feature type="chain" id="PRO_5004580671" evidence="2">
    <location>
        <begin position="24"/>
        <end position="644"/>
    </location>
</feature>